<proteinExistence type="inferred from homology"/>
<feature type="repeat" description="PPR" evidence="3">
    <location>
        <begin position="197"/>
        <end position="231"/>
    </location>
</feature>
<comment type="caution">
    <text evidence="5">The sequence shown here is derived from an EMBL/GenBank/DDBJ whole genome shotgun (WGS) entry which is preliminary data.</text>
</comment>
<dbReference type="Pfam" id="PF12854">
    <property type="entry name" value="PPR_1"/>
    <property type="match status" value="1"/>
</dbReference>
<dbReference type="EMBL" id="JANAVB010029215">
    <property type="protein sequence ID" value="KAJ6815270.1"/>
    <property type="molecule type" value="Genomic_DNA"/>
</dbReference>
<dbReference type="Proteomes" id="UP001140949">
    <property type="component" value="Unassembled WGS sequence"/>
</dbReference>
<reference evidence="5" key="2">
    <citation type="submission" date="2023-04" db="EMBL/GenBank/DDBJ databases">
        <authorList>
            <person name="Bruccoleri R.E."/>
            <person name="Oakeley E.J."/>
            <person name="Faust A.-M."/>
            <person name="Dessus-Babus S."/>
            <person name="Altorfer M."/>
            <person name="Burckhardt D."/>
            <person name="Oertli M."/>
            <person name="Naumann U."/>
            <person name="Petersen F."/>
            <person name="Wong J."/>
        </authorList>
    </citation>
    <scope>NUCLEOTIDE SEQUENCE</scope>
    <source>
        <strain evidence="5">GSM-AAB239-AS_SAM_17_03QT</strain>
        <tissue evidence="5">Leaf</tissue>
    </source>
</reference>
<evidence type="ECO:0000256" key="2">
    <source>
        <dbReference type="ARBA" id="ARBA00022737"/>
    </source>
</evidence>
<dbReference type="PROSITE" id="PS51375">
    <property type="entry name" value="PPR"/>
    <property type="match status" value="5"/>
</dbReference>
<dbReference type="EMBL" id="JANAVB010015199">
    <property type="protein sequence ID" value="KAJ6833353.1"/>
    <property type="molecule type" value="Genomic_DNA"/>
</dbReference>
<dbReference type="AlphaFoldDB" id="A0AAX6GXV9"/>
<gene>
    <name evidence="4" type="ORF">M6B38_135330</name>
    <name evidence="5" type="ORF">M6B38_340305</name>
</gene>
<feature type="repeat" description="PPR" evidence="3">
    <location>
        <begin position="360"/>
        <end position="394"/>
    </location>
</feature>
<dbReference type="Pfam" id="PF01535">
    <property type="entry name" value="PPR"/>
    <property type="match status" value="2"/>
</dbReference>
<evidence type="ECO:0000313" key="6">
    <source>
        <dbReference type="Proteomes" id="UP001140949"/>
    </source>
</evidence>
<feature type="repeat" description="PPR" evidence="3">
    <location>
        <begin position="166"/>
        <end position="196"/>
    </location>
</feature>
<dbReference type="Pfam" id="PF13041">
    <property type="entry name" value="PPR_2"/>
    <property type="match status" value="3"/>
</dbReference>
<accession>A0AAX6GXV9</accession>
<dbReference type="InterPro" id="IPR046960">
    <property type="entry name" value="PPR_At4g14850-like_plant"/>
</dbReference>
<dbReference type="PANTHER" id="PTHR47926">
    <property type="entry name" value="PENTATRICOPEPTIDE REPEAT-CONTAINING PROTEIN"/>
    <property type="match status" value="1"/>
</dbReference>
<keyword evidence="6" id="KW-1185">Reference proteome</keyword>
<dbReference type="InterPro" id="IPR046848">
    <property type="entry name" value="E_motif"/>
</dbReference>
<dbReference type="GO" id="GO:0009451">
    <property type="term" value="P:RNA modification"/>
    <property type="evidence" value="ECO:0007669"/>
    <property type="project" value="InterPro"/>
</dbReference>
<dbReference type="PANTHER" id="PTHR47926:SF403">
    <property type="entry name" value="PENTACOTRIPEPTIDE-REPEAT REGION OF PRORP DOMAIN-CONTAINING PROTEIN"/>
    <property type="match status" value="1"/>
</dbReference>
<comment type="similarity">
    <text evidence="1">Belongs to the PPR family. PCMP-H subfamily.</text>
</comment>
<protein>
    <submittedName>
        <fullName evidence="4 5">Pentatricopeptide repeat-containing protein</fullName>
    </submittedName>
</protein>
<dbReference type="InterPro" id="IPR011990">
    <property type="entry name" value="TPR-like_helical_dom_sf"/>
</dbReference>
<dbReference type="FunFam" id="1.25.40.10:FF:000090">
    <property type="entry name" value="Pentatricopeptide repeat-containing protein, chloroplastic"/>
    <property type="match status" value="1"/>
</dbReference>
<dbReference type="Gene3D" id="1.25.40.10">
    <property type="entry name" value="Tetratricopeptide repeat domain"/>
    <property type="match status" value="4"/>
</dbReference>
<name>A0AAX6GXV9_IRIPA</name>
<evidence type="ECO:0000313" key="5">
    <source>
        <dbReference type="EMBL" id="KAJ6833353.1"/>
    </source>
</evidence>
<dbReference type="Pfam" id="PF20431">
    <property type="entry name" value="E_motif"/>
    <property type="match status" value="1"/>
</dbReference>
<keyword evidence="2" id="KW-0677">Repeat</keyword>
<dbReference type="FunFam" id="1.25.40.10:FF:000333">
    <property type="entry name" value="Pentatricopeptide repeat-containing protein"/>
    <property type="match status" value="1"/>
</dbReference>
<dbReference type="NCBIfam" id="TIGR00756">
    <property type="entry name" value="PPR"/>
    <property type="match status" value="7"/>
</dbReference>
<evidence type="ECO:0000256" key="1">
    <source>
        <dbReference type="ARBA" id="ARBA00006643"/>
    </source>
</evidence>
<reference evidence="5" key="1">
    <citation type="journal article" date="2023" name="GigaByte">
        <title>Genome assembly of the bearded iris, Iris pallida Lam.</title>
        <authorList>
            <person name="Bruccoleri R.E."/>
            <person name="Oakeley E.J."/>
            <person name="Faust A.M.E."/>
            <person name="Altorfer M."/>
            <person name="Dessus-Babus S."/>
            <person name="Burckhardt D."/>
            <person name="Oertli M."/>
            <person name="Naumann U."/>
            <person name="Petersen F."/>
            <person name="Wong J."/>
        </authorList>
    </citation>
    <scope>NUCLEOTIDE SEQUENCE</scope>
    <source>
        <strain evidence="5">GSM-AAB239-AS_SAM_17_03QT</strain>
    </source>
</reference>
<organism evidence="5 6">
    <name type="scientific">Iris pallida</name>
    <name type="common">Sweet iris</name>
    <dbReference type="NCBI Taxonomy" id="29817"/>
    <lineage>
        <taxon>Eukaryota</taxon>
        <taxon>Viridiplantae</taxon>
        <taxon>Streptophyta</taxon>
        <taxon>Embryophyta</taxon>
        <taxon>Tracheophyta</taxon>
        <taxon>Spermatophyta</taxon>
        <taxon>Magnoliopsida</taxon>
        <taxon>Liliopsida</taxon>
        <taxon>Asparagales</taxon>
        <taxon>Iridaceae</taxon>
        <taxon>Iridoideae</taxon>
        <taxon>Irideae</taxon>
        <taxon>Iris</taxon>
    </lineage>
</organism>
<feature type="repeat" description="PPR" evidence="3">
    <location>
        <begin position="259"/>
        <end position="293"/>
    </location>
</feature>
<evidence type="ECO:0000256" key="3">
    <source>
        <dbReference type="PROSITE-ProRule" id="PRU00708"/>
    </source>
</evidence>
<feature type="repeat" description="PPR" evidence="3">
    <location>
        <begin position="63"/>
        <end position="97"/>
    </location>
</feature>
<dbReference type="GO" id="GO:0003723">
    <property type="term" value="F:RNA binding"/>
    <property type="evidence" value="ECO:0007669"/>
    <property type="project" value="InterPro"/>
</dbReference>
<evidence type="ECO:0000313" key="4">
    <source>
        <dbReference type="EMBL" id="KAJ6815270.1"/>
    </source>
</evidence>
<sequence>MQRVIPDLLSNCTSNQLNQIHGFLVTSSLAQNPNLSSLLLRRTTELRPMAQAELIFSSADPPHVLHWNAMIRGYSHTGPFENALKLFEEMPLRNLEPNSFTYPYLFHACSRLGDSRTGKKAHCHVIKVGFDLVPSVGLALFNFYIKLESSNLFNARIIFDGLATKSIGLWNRMLSEYVRAGDVGSARRVFDDMPERDVVSWNSMLSGYARGMDVESAKDVFRRMPVKNVVSWTTMVGALAGIGDLRAAKRLFDEMPERNVVSWNCMLSGYTQNGRFQQALHLFFRMQAEGVVPDGFTLVPALSACAHTGALGTGKWIHHHLIGVGLQSTAKVGTALVEMYAKCGDMHRALNIFVKMIEKDVFSWNVMIKALAVHGRSEDAVRLFEAMKWKGIQLNDFTFMGVLFACSHGGLVEEGRRIFSSMESDFKVKPKMEHYGCLIDLLCRNGRLEDANRVMMEMPYEPDIVAWGALLGGCKVTNDLELAERVMERVAESNSDESGVYVLASNMYAASDRWNDAAKAREKMEQNSAWKTKGCSSVLEAAE</sequence>
<dbReference type="InterPro" id="IPR002885">
    <property type="entry name" value="PPR_rpt"/>
</dbReference>